<accession>K0R8G5</accession>
<sequence length="71" mass="8328">MDIGSGKYRYRKPPFLDTRVQLSPIVEKREAFAICAMIGFLNEAALFYKFKHCDENNMNLSKELYLHDLPE</sequence>
<proteinExistence type="predicted"/>
<keyword evidence="2" id="KW-1185">Reference proteome</keyword>
<evidence type="ECO:0000313" key="2">
    <source>
        <dbReference type="Proteomes" id="UP000266841"/>
    </source>
</evidence>
<dbReference type="AlphaFoldDB" id="K0R8G5"/>
<reference evidence="1 2" key="1">
    <citation type="journal article" date="2012" name="Genome Biol.">
        <title>Genome and low-iron response of an oceanic diatom adapted to chronic iron limitation.</title>
        <authorList>
            <person name="Lommer M."/>
            <person name="Specht M."/>
            <person name="Roy A.S."/>
            <person name="Kraemer L."/>
            <person name="Andreson R."/>
            <person name="Gutowska M.A."/>
            <person name="Wolf J."/>
            <person name="Bergner S.V."/>
            <person name="Schilhabel M.B."/>
            <person name="Klostermeier U.C."/>
            <person name="Beiko R.G."/>
            <person name="Rosenstiel P."/>
            <person name="Hippler M."/>
            <person name="Laroche J."/>
        </authorList>
    </citation>
    <scope>NUCLEOTIDE SEQUENCE [LARGE SCALE GENOMIC DNA]</scope>
    <source>
        <strain evidence="1 2">CCMP1005</strain>
    </source>
</reference>
<gene>
    <name evidence="1" type="ORF">THAOC_31831</name>
</gene>
<protein>
    <submittedName>
        <fullName evidence="1">Uncharacterized protein</fullName>
    </submittedName>
</protein>
<organism evidence="1 2">
    <name type="scientific">Thalassiosira oceanica</name>
    <name type="common">Marine diatom</name>
    <dbReference type="NCBI Taxonomy" id="159749"/>
    <lineage>
        <taxon>Eukaryota</taxon>
        <taxon>Sar</taxon>
        <taxon>Stramenopiles</taxon>
        <taxon>Ochrophyta</taxon>
        <taxon>Bacillariophyta</taxon>
        <taxon>Coscinodiscophyceae</taxon>
        <taxon>Thalassiosirophycidae</taxon>
        <taxon>Thalassiosirales</taxon>
        <taxon>Thalassiosiraceae</taxon>
        <taxon>Thalassiosira</taxon>
    </lineage>
</organism>
<evidence type="ECO:0000313" key="1">
    <source>
        <dbReference type="EMBL" id="EJK49310.1"/>
    </source>
</evidence>
<dbReference type="Proteomes" id="UP000266841">
    <property type="component" value="Unassembled WGS sequence"/>
</dbReference>
<comment type="caution">
    <text evidence="1">The sequence shown here is derived from an EMBL/GenBank/DDBJ whole genome shotgun (WGS) entry which is preliminary data.</text>
</comment>
<name>K0R8G5_THAOC</name>
<dbReference type="EMBL" id="AGNL01044928">
    <property type="protein sequence ID" value="EJK49310.1"/>
    <property type="molecule type" value="Genomic_DNA"/>
</dbReference>